<dbReference type="SUPFAM" id="SSF57850">
    <property type="entry name" value="RING/U-box"/>
    <property type="match status" value="1"/>
</dbReference>
<evidence type="ECO:0000256" key="3">
    <source>
        <dbReference type="ARBA" id="ARBA00022833"/>
    </source>
</evidence>
<evidence type="ECO:0000256" key="6">
    <source>
        <dbReference type="SAM" id="Phobius"/>
    </source>
</evidence>
<feature type="region of interest" description="Disordered" evidence="5">
    <location>
        <begin position="236"/>
        <end position="363"/>
    </location>
</feature>
<feature type="region of interest" description="Disordered" evidence="5">
    <location>
        <begin position="15"/>
        <end position="75"/>
    </location>
</feature>
<feature type="compositionally biased region" description="Low complexity" evidence="5">
    <location>
        <begin position="342"/>
        <end position="359"/>
    </location>
</feature>
<reference evidence="8" key="1">
    <citation type="submission" date="2023-09" db="UniProtKB">
        <authorList>
            <consortium name="Ensembl"/>
        </authorList>
    </citation>
    <scope>IDENTIFICATION</scope>
</reference>
<dbReference type="AlphaFoldDB" id="A0A8C0HTG3"/>
<dbReference type="GeneTree" id="ENSGT00940000163259"/>
<feature type="compositionally biased region" description="Pro residues" evidence="5">
    <location>
        <begin position="48"/>
        <end position="59"/>
    </location>
</feature>
<dbReference type="PANTHER" id="PTHR22791">
    <property type="entry name" value="RING-TYPE DOMAIN-CONTAINING PROTEIN"/>
    <property type="match status" value="1"/>
</dbReference>
<keyword evidence="6" id="KW-1133">Transmembrane helix</keyword>
<dbReference type="PROSITE" id="PS00518">
    <property type="entry name" value="ZF_RING_1"/>
    <property type="match status" value="1"/>
</dbReference>
<feature type="region of interest" description="Disordered" evidence="5">
    <location>
        <begin position="174"/>
        <end position="224"/>
    </location>
</feature>
<dbReference type="SMART" id="SM00184">
    <property type="entry name" value="RING"/>
    <property type="match status" value="1"/>
</dbReference>
<dbReference type="Ensembl" id="ENSBMST00010001592.1">
    <property type="protein sequence ID" value="ENSBMSP00010001433.1"/>
    <property type="gene ID" value="ENSBMSG00010001100.1"/>
</dbReference>
<evidence type="ECO:0000256" key="5">
    <source>
        <dbReference type="SAM" id="MobiDB-lite"/>
    </source>
</evidence>
<dbReference type="CDD" id="cd16556">
    <property type="entry name" value="RING-HC_RNF183-like"/>
    <property type="match status" value="1"/>
</dbReference>
<evidence type="ECO:0000313" key="8">
    <source>
        <dbReference type="Ensembl" id="ENSBMSP00010001433.1"/>
    </source>
</evidence>
<protein>
    <recommendedName>
        <fullName evidence="7">RING-type domain-containing protein</fullName>
    </recommendedName>
</protein>
<dbReference type="OMA" id="PIRIWAT"/>
<dbReference type="PROSITE" id="PS50089">
    <property type="entry name" value="ZF_RING_2"/>
    <property type="match status" value="1"/>
</dbReference>
<feature type="domain" description="RING-type" evidence="7">
    <location>
        <begin position="368"/>
        <end position="419"/>
    </location>
</feature>
<keyword evidence="6" id="KW-0812">Transmembrane</keyword>
<keyword evidence="3" id="KW-0862">Zinc</keyword>
<keyword evidence="1" id="KW-0479">Metal-binding</keyword>
<dbReference type="InterPro" id="IPR027370">
    <property type="entry name" value="Znf-RING_euk"/>
</dbReference>
<dbReference type="InterPro" id="IPR017907">
    <property type="entry name" value="Znf_RING_CS"/>
</dbReference>
<dbReference type="InterPro" id="IPR051435">
    <property type="entry name" value="RING_finger_E3_ubiq-ligases"/>
</dbReference>
<feature type="transmembrane region" description="Helical" evidence="6">
    <location>
        <begin position="517"/>
        <end position="535"/>
    </location>
</feature>
<evidence type="ECO:0000256" key="2">
    <source>
        <dbReference type="ARBA" id="ARBA00022771"/>
    </source>
</evidence>
<dbReference type="PANTHER" id="PTHR22791:SF4">
    <property type="entry name" value="RING FINGER PROTEIN 223"/>
    <property type="match status" value="1"/>
</dbReference>
<dbReference type="InterPro" id="IPR001841">
    <property type="entry name" value="Znf_RING"/>
</dbReference>
<dbReference type="InterPro" id="IPR013083">
    <property type="entry name" value="Znf_RING/FYVE/PHD"/>
</dbReference>
<dbReference type="Gene3D" id="3.30.40.10">
    <property type="entry name" value="Zinc/RING finger domain, C3HC4 (zinc finger)"/>
    <property type="match status" value="1"/>
</dbReference>
<evidence type="ECO:0000256" key="1">
    <source>
        <dbReference type="ARBA" id="ARBA00022723"/>
    </source>
</evidence>
<evidence type="ECO:0000256" key="4">
    <source>
        <dbReference type="PROSITE-ProRule" id="PRU00175"/>
    </source>
</evidence>
<organism evidence="8">
    <name type="scientific">Balaenoptera musculus</name>
    <name type="common">Blue whale</name>
    <dbReference type="NCBI Taxonomy" id="9771"/>
    <lineage>
        <taxon>Eukaryota</taxon>
        <taxon>Metazoa</taxon>
        <taxon>Chordata</taxon>
        <taxon>Craniata</taxon>
        <taxon>Vertebrata</taxon>
        <taxon>Euteleostomi</taxon>
        <taxon>Mammalia</taxon>
        <taxon>Eutheria</taxon>
        <taxon>Laurasiatheria</taxon>
        <taxon>Artiodactyla</taxon>
        <taxon>Whippomorpha</taxon>
        <taxon>Cetacea</taxon>
        <taxon>Mysticeti</taxon>
        <taxon>Balaenopteridae</taxon>
        <taxon>Balaenoptera</taxon>
    </lineage>
</organism>
<evidence type="ECO:0000259" key="7">
    <source>
        <dbReference type="PROSITE" id="PS50089"/>
    </source>
</evidence>
<proteinExistence type="predicted"/>
<sequence>MPALCPPVAHKAKMAALPVTQETPVRKERAAGRPQGEGGRAVEERTTPCPPGRSSPPPTESLGGPRGIPRGGLLPAFGSPGAAECALAGASPTLRLLAQSPNARRTPGAVPGSVRVVWPCVLTLLWVSGAQSPDADYKRPEPQVLGASSPSVVWTWWTPTPPAQALACVAQAATGTGPRTGPSAASAAGTELTTAPSAEAPARERTGGQPIPEAGHAPGQHDPERAYKYTCQEPMPRELTPASDSAPHLEEYTRPPPATGPPAALERKSGQGAPRPAWPGGEGASTAGTSELGASAWPCQPRGSCPGPADPGYQPRTMSSGPQVWHTAMPPAGRSSPTATVPRSPGSAGSPRSPGTPGSEKAASPLECSICFSGYDNIFKTPKELSCTHVFCLECLARMAATQPAGRPGSEAVPCPFCRRPTAVPAAGAPALHTSRQLQARMPAHLRREEPVWLEGTKLCCRPLPSAPGPVAPGFVYVDVGPSKPAMPAAPVPTPGPARRRGRLARCRARCRDWRRAALIVVLLLVLSCVVLWPVQCALRTGSLHCLPRPPSAAATAATTFSLGSLADN</sequence>
<keyword evidence="2 4" id="KW-0863">Zinc-finger</keyword>
<name>A0A8C0HTG3_BALMU</name>
<dbReference type="GO" id="GO:0061630">
    <property type="term" value="F:ubiquitin protein ligase activity"/>
    <property type="evidence" value="ECO:0007669"/>
    <property type="project" value="TreeGrafter"/>
</dbReference>
<dbReference type="GO" id="GO:0016567">
    <property type="term" value="P:protein ubiquitination"/>
    <property type="evidence" value="ECO:0007669"/>
    <property type="project" value="TreeGrafter"/>
</dbReference>
<keyword evidence="6" id="KW-0472">Membrane</keyword>
<dbReference type="GO" id="GO:0008270">
    <property type="term" value="F:zinc ion binding"/>
    <property type="evidence" value="ECO:0007669"/>
    <property type="project" value="UniProtKB-KW"/>
</dbReference>
<dbReference type="Pfam" id="PF13445">
    <property type="entry name" value="zf-RING_UBOX"/>
    <property type="match status" value="1"/>
</dbReference>
<accession>A0A8C0HTG3</accession>